<feature type="non-terminal residue" evidence="2">
    <location>
        <position position="1"/>
    </location>
</feature>
<protein>
    <submittedName>
        <fullName evidence="2">Uncharacterized protein</fullName>
    </submittedName>
</protein>
<name>A0A813J571_POLGL</name>
<organism evidence="2 3">
    <name type="scientific">Polarella glacialis</name>
    <name type="common">Dinoflagellate</name>
    <dbReference type="NCBI Taxonomy" id="89957"/>
    <lineage>
        <taxon>Eukaryota</taxon>
        <taxon>Sar</taxon>
        <taxon>Alveolata</taxon>
        <taxon>Dinophyceae</taxon>
        <taxon>Suessiales</taxon>
        <taxon>Suessiaceae</taxon>
        <taxon>Polarella</taxon>
    </lineage>
</organism>
<dbReference type="AlphaFoldDB" id="A0A813J571"/>
<evidence type="ECO:0000313" key="3">
    <source>
        <dbReference type="Proteomes" id="UP000626109"/>
    </source>
</evidence>
<evidence type="ECO:0000313" key="2">
    <source>
        <dbReference type="EMBL" id="CAE8664626.1"/>
    </source>
</evidence>
<reference evidence="2" key="1">
    <citation type="submission" date="2021-02" db="EMBL/GenBank/DDBJ databases">
        <authorList>
            <person name="Dougan E. K."/>
            <person name="Rhodes N."/>
            <person name="Thang M."/>
            <person name="Chan C."/>
        </authorList>
    </citation>
    <scope>NUCLEOTIDE SEQUENCE</scope>
</reference>
<comment type="caution">
    <text evidence="2">The sequence shown here is derived from an EMBL/GenBank/DDBJ whole genome shotgun (WGS) entry which is preliminary data.</text>
</comment>
<gene>
    <name evidence="2" type="ORF">PGLA2088_LOCUS15662</name>
</gene>
<evidence type="ECO:0000256" key="1">
    <source>
        <dbReference type="SAM" id="MobiDB-lite"/>
    </source>
</evidence>
<feature type="region of interest" description="Disordered" evidence="1">
    <location>
        <begin position="44"/>
        <end position="71"/>
    </location>
</feature>
<dbReference type="Proteomes" id="UP000626109">
    <property type="component" value="Unassembled WGS sequence"/>
</dbReference>
<dbReference type="EMBL" id="CAJNNW010019509">
    <property type="protein sequence ID" value="CAE8664626.1"/>
    <property type="molecule type" value="Genomic_DNA"/>
</dbReference>
<sequence length="157" mass="17142">RVPADANLAGKFDMDNIAAAAATAMITGQGSWPSHGQAKIQEVFRPPPAPRPRQRFPRSTVRPEVIPGPPGIKILCSEDEESVSSSRGSSLNSDSSGIACEKGFAAVLSYVPTRNPLAPMKLQLYAFDPDDEDWETKEALRNDQNALRLFLHCCLHR</sequence>
<accession>A0A813J571</accession>
<proteinExistence type="predicted"/>